<dbReference type="EMBL" id="JAZAVJ010000170">
    <property type="protein sequence ID" value="KAK7408867.1"/>
    <property type="molecule type" value="Genomic_DNA"/>
</dbReference>
<sequence length="238" mass="26439">MMDELTDVEKIYYAAVGDNGIAAFAYRTSRALKSSLRRLYKRMQEMQDDYHFEDISLVFGPGKGFVMCWPTLDNAYWGSLINQESIGEDINSLDFVRHVALGVDGDYIILHSSGVQYSVENYPMLESIIDDKSPSENITLQFVALNPWKANEFLLIVDNDTAFFALNSSLEAVVAENLRELDITCNSLIRHNPTRTVAAPRNINNKKFLDGVMDHIVGGAVSGIVGTVVQGIASCTVM</sequence>
<organism evidence="1 2">
    <name type="scientific">Neonectria punicea</name>
    <dbReference type="NCBI Taxonomy" id="979145"/>
    <lineage>
        <taxon>Eukaryota</taxon>
        <taxon>Fungi</taxon>
        <taxon>Dikarya</taxon>
        <taxon>Ascomycota</taxon>
        <taxon>Pezizomycotina</taxon>
        <taxon>Sordariomycetes</taxon>
        <taxon>Hypocreomycetidae</taxon>
        <taxon>Hypocreales</taxon>
        <taxon>Nectriaceae</taxon>
        <taxon>Neonectria</taxon>
    </lineage>
</organism>
<keyword evidence="2" id="KW-1185">Reference proteome</keyword>
<protein>
    <submittedName>
        <fullName evidence="1">Uncharacterized protein</fullName>
    </submittedName>
</protein>
<comment type="caution">
    <text evidence="1">The sequence shown here is derived from an EMBL/GenBank/DDBJ whole genome shotgun (WGS) entry which is preliminary data.</text>
</comment>
<accession>A0ABR1GTQ4</accession>
<proteinExistence type="predicted"/>
<evidence type="ECO:0000313" key="1">
    <source>
        <dbReference type="EMBL" id="KAK7408867.1"/>
    </source>
</evidence>
<name>A0ABR1GTQ4_9HYPO</name>
<evidence type="ECO:0000313" key="2">
    <source>
        <dbReference type="Proteomes" id="UP001498476"/>
    </source>
</evidence>
<reference evidence="1 2" key="1">
    <citation type="journal article" date="2025" name="Microbiol. Resour. Announc.">
        <title>Draft genome sequences for Neonectria magnoliae and Neonectria punicea, canker pathogens of Liriodendron tulipifera and Acer saccharum in West Virginia.</title>
        <authorList>
            <person name="Petronek H.M."/>
            <person name="Kasson M.T."/>
            <person name="Metheny A.M."/>
            <person name="Stauder C.M."/>
            <person name="Lovett B."/>
            <person name="Lynch S.C."/>
            <person name="Garnas J.R."/>
            <person name="Kasson L.R."/>
            <person name="Stajich J.E."/>
        </authorList>
    </citation>
    <scope>NUCLEOTIDE SEQUENCE [LARGE SCALE GENOMIC DNA]</scope>
    <source>
        <strain evidence="1 2">NRRL 64653</strain>
    </source>
</reference>
<gene>
    <name evidence="1" type="ORF">QQX98_008928</name>
</gene>
<dbReference type="Proteomes" id="UP001498476">
    <property type="component" value="Unassembled WGS sequence"/>
</dbReference>